<dbReference type="InterPro" id="IPR007110">
    <property type="entry name" value="Ig-like_dom"/>
</dbReference>
<protein>
    <recommendedName>
        <fullName evidence="7">Ig-like domain-containing protein</fullName>
    </recommendedName>
</protein>
<dbReference type="GO" id="GO:0005886">
    <property type="term" value="C:plasma membrane"/>
    <property type="evidence" value="ECO:0007669"/>
    <property type="project" value="TreeGrafter"/>
</dbReference>
<feature type="compositionally biased region" description="Basic and acidic residues" evidence="4">
    <location>
        <begin position="609"/>
        <end position="622"/>
    </location>
</feature>
<accession>A0A7J6DFJ2</accession>
<evidence type="ECO:0000256" key="1">
    <source>
        <dbReference type="ARBA" id="ARBA00004370"/>
    </source>
</evidence>
<dbReference type="Proteomes" id="UP000579812">
    <property type="component" value="Unassembled WGS sequence"/>
</dbReference>
<evidence type="ECO:0000256" key="4">
    <source>
        <dbReference type="SAM" id="MobiDB-lite"/>
    </source>
</evidence>
<proteinExistence type="predicted"/>
<dbReference type="SMART" id="SM00406">
    <property type="entry name" value="IGv"/>
    <property type="match status" value="4"/>
</dbReference>
<comment type="subcellular location">
    <subcellularLocation>
        <location evidence="1">Membrane</location>
    </subcellularLocation>
</comment>
<dbReference type="InterPro" id="IPR013783">
    <property type="entry name" value="Ig-like_fold"/>
</dbReference>
<keyword evidence="6" id="KW-0732">Signal</keyword>
<evidence type="ECO:0000256" key="2">
    <source>
        <dbReference type="ARBA" id="ARBA00022692"/>
    </source>
</evidence>
<keyword evidence="9" id="KW-1185">Reference proteome</keyword>
<evidence type="ECO:0000313" key="8">
    <source>
        <dbReference type="EMBL" id="KAF4118050.1"/>
    </source>
</evidence>
<dbReference type="InterPro" id="IPR050671">
    <property type="entry name" value="CD300_family_receptors"/>
</dbReference>
<feature type="signal peptide" evidence="6">
    <location>
        <begin position="1"/>
        <end position="22"/>
    </location>
</feature>
<dbReference type="InterPro" id="IPR013106">
    <property type="entry name" value="Ig_V-set"/>
</dbReference>
<evidence type="ECO:0000256" key="3">
    <source>
        <dbReference type="ARBA" id="ARBA00023136"/>
    </source>
</evidence>
<feature type="domain" description="Ig-like" evidence="7">
    <location>
        <begin position="15"/>
        <end position="62"/>
    </location>
</feature>
<evidence type="ECO:0000259" key="7">
    <source>
        <dbReference type="PROSITE" id="PS50835"/>
    </source>
</evidence>
<reference evidence="8 9" key="1">
    <citation type="submission" date="2020-04" db="EMBL/GenBank/DDBJ databases">
        <title>Chromosome-level genome assembly of a cyprinid fish Onychostoma macrolepis by integration of Nanopore Sequencing, Bionano and Hi-C technology.</title>
        <authorList>
            <person name="Wang D."/>
        </authorList>
    </citation>
    <scope>NUCLEOTIDE SEQUENCE [LARGE SCALE GENOMIC DNA]</scope>
    <source>
        <strain evidence="8">SWU-2019</strain>
        <tissue evidence="8">Muscle</tissue>
    </source>
</reference>
<dbReference type="EMBL" id="JAAMOB010000001">
    <property type="protein sequence ID" value="KAF4118050.1"/>
    <property type="molecule type" value="Genomic_DNA"/>
</dbReference>
<dbReference type="PANTHER" id="PTHR11860:SF118">
    <property type="entry name" value="CMRF35-LIKE MOLECULE 3-RELATED"/>
    <property type="match status" value="1"/>
</dbReference>
<feature type="region of interest" description="Disordered" evidence="4">
    <location>
        <begin position="609"/>
        <end position="644"/>
    </location>
</feature>
<feature type="chain" id="PRO_5029843470" description="Ig-like domain-containing protein" evidence="6">
    <location>
        <begin position="23"/>
        <end position="690"/>
    </location>
</feature>
<feature type="compositionally biased region" description="Polar residues" evidence="4">
    <location>
        <begin position="635"/>
        <end position="644"/>
    </location>
</feature>
<dbReference type="InterPro" id="IPR036179">
    <property type="entry name" value="Ig-like_dom_sf"/>
</dbReference>
<dbReference type="GO" id="GO:0004888">
    <property type="term" value="F:transmembrane signaling receptor activity"/>
    <property type="evidence" value="ECO:0007669"/>
    <property type="project" value="TreeGrafter"/>
</dbReference>
<dbReference type="Pfam" id="PF07686">
    <property type="entry name" value="V-set"/>
    <property type="match status" value="3"/>
</dbReference>
<feature type="domain" description="Ig-like" evidence="7">
    <location>
        <begin position="94"/>
        <end position="182"/>
    </location>
</feature>
<evidence type="ECO:0000256" key="5">
    <source>
        <dbReference type="SAM" id="Phobius"/>
    </source>
</evidence>
<dbReference type="SMART" id="SM00409">
    <property type="entry name" value="IG"/>
    <property type="match status" value="4"/>
</dbReference>
<sequence>MTAAIINITVFITLCLISGISTELQHRWVNNGRFTLCDDENSRFFTVFIRNLSREDDGKYTCGDNQKWSHDVDLKVNSDSSSCGMSVIRSAYIGQTITFNCKYDHKFKTHTKVFYRVNVDPVHVLNSSQSSQSSEEKFILTDRQKDHFTVTIRDISAEDGGVYLCGVERDGSDKPPSETSITHITFIKEIELNVYSQITSVQVQAYISKSVFITCKFPQEFKENKKFIQKDSSQKIPVDEQKRWIRHDKVHIYDDTSKGLLKVFISDLTAADEATYRCGVNTAADDDPFLEVKLKINPVDNFHASSKSAAIIGESVKLTCNYPEKHEIIRHICKENKKKICQNISSSEKQRFEFSEKTRHTHLTSVSLISKHQLTLSMPPVIRREGDSAEIRCPYDGNHTKEIKLLCKGKCFTQDARNIIQSDEDHVKNPKISVKDDTELNLFTVNMTDLRAKDAGKYWCAVKDVFNLPFELMIIMKDAVTHEASVGGSASISCKHIRNHSQRFFCRGDQPNICIRDGVSVSSNNSPNGRFSLTEETFTVKISDLRAEDSGKYWCGEESSGSFIFTEVQLHVTRGFPVTVAVSVGLGLLAVCLALVLFKIKHSSKHDVISSDRRETGDHETAQEEIQVSDPESTHLYSTVQSPTTPSDGLLYSAVSFQKREESLSDATVRFRKEEIHCDYASVNHSITPK</sequence>
<feature type="transmembrane region" description="Helical" evidence="5">
    <location>
        <begin position="576"/>
        <end position="598"/>
    </location>
</feature>
<gene>
    <name evidence="8" type="ORF">G5714_000101</name>
</gene>
<dbReference type="PROSITE" id="PS50835">
    <property type="entry name" value="IG_LIKE"/>
    <property type="match status" value="2"/>
</dbReference>
<comment type="caution">
    <text evidence="8">The sequence shown here is derived from an EMBL/GenBank/DDBJ whole genome shotgun (WGS) entry which is preliminary data.</text>
</comment>
<name>A0A7J6DFJ2_9TELE</name>
<keyword evidence="2 5" id="KW-0812">Transmembrane</keyword>
<keyword evidence="3 5" id="KW-0472">Membrane</keyword>
<dbReference type="Gene3D" id="2.60.40.10">
    <property type="entry name" value="Immunoglobulins"/>
    <property type="match status" value="5"/>
</dbReference>
<evidence type="ECO:0000313" key="9">
    <source>
        <dbReference type="Proteomes" id="UP000579812"/>
    </source>
</evidence>
<keyword evidence="5" id="KW-1133">Transmembrane helix</keyword>
<dbReference type="InterPro" id="IPR003599">
    <property type="entry name" value="Ig_sub"/>
</dbReference>
<dbReference type="AlphaFoldDB" id="A0A7J6DFJ2"/>
<dbReference type="SUPFAM" id="SSF48726">
    <property type="entry name" value="Immunoglobulin"/>
    <property type="match status" value="5"/>
</dbReference>
<dbReference type="PANTHER" id="PTHR11860">
    <property type="entry name" value="POLYMERIC-IMMUNOGLOBULIN RECEPTOR"/>
    <property type="match status" value="1"/>
</dbReference>
<organism evidence="8 9">
    <name type="scientific">Onychostoma macrolepis</name>
    <dbReference type="NCBI Taxonomy" id="369639"/>
    <lineage>
        <taxon>Eukaryota</taxon>
        <taxon>Metazoa</taxon>
        <taxon>Chordata</taxon>
        <taxon>Craniata</taxon>
        <taxon>Vertebrata</taxon>
        <taxon>Euteleostomi</taxon>
        <taxon>Actinopterygii</taxon>
        <taxon>Neopterygii</taxon>
        <taxon>Teleostei</taxon>
        <taxon>Ostariophysi</taxon>
        <taxon>Cypriniformes</taxon>
        <taxon>Cyprinidae</taxon>
        <taxon>Acrossocheilinae</taxon>
        <taxon>Onychostoma</taxon>
    </lineage>
</organism>
<evidence type="ECO:0000256" key="6">
    <source>
        <dbReference type="SAM" id="SignalP"/>
    </source>
</evidence>